<comment type="caution">
    <text evidence="1">The sequence shown here is derived from an EMBL/GenBank/DDBJ whole genome shotgun (WGS) entry which is preliminary data.</text>
</comment>
<gene>
    <name evidence="1" type="ORF">GTI81_05445</name>
</gene>
<organism evidence="1 2">
    <name type="scientific">Enterococcus faecalis</name>
    <name type="common">Streptococcus faecalis</name>
    <dbReference type="NCBI Taxonomy" id="1351"/>
    <lineage>
        <taxon>Bacteria</taxon>
        <taxon>Bacillati</taxon>
        <taxon>Bacillota</taxon>
        <taxon>Bacilli</taxon>
        <taxon>Lactobacillales</taxon>
        <taxon>Enterococcaceae</taxon>
        <taxon>Enterococcus</taxon>
    </lineage>
</organism>
<evidence type="ECO:0000313" key="1">
    <source>
        <dbReference type="EMBL" id="MXS52176.1"/>
    </source>
</evidence>
<dbReference type="CDD" id="cd01427">
    <property type="entry name" value="HAD_like"/>
    <property type="match status" value="1"/>
</dbReference>
<dbReference type="AlphaFoldDB" id="A0AAP6V7T2"/>
<keyword evidence="1" id="KW-0378">Hydrolase</keyword>
<dbReference type="GO" id="GO:0016787">
    <property type="term" value="F:hydrolase activity"/>
    <property type="evidence" value="ECO:0007669"/>
    <property type="project" value="UniProtKB-KW"/>
</dbReference>
<protein>
    <submittedName>
        <fullName evidence="1">HAD hydrolase-like protein</fullName>
    </submittedName>
</protein>
<reference evidence="1 2" key="1">
    <citation type="submission" date="2019-04" db="EMBL/GenBank/DDBJ databases">
        <title>Step-wise assembly of the neonatal virome modulated by breast feeding.</title>
        <authorList>
            <person name="Liang G."/>
            <person name="Bushman F."/>
        </authorList>
    </citation>
    <scope>NUCLEOTIDE SEQUENCE [LARGE SCALE GENOMIC DNA]</scope>
    <source>
        <strain evidence="1 2">E3754</strain>
    </source>
</reference>
<proteinExistence type="predicted"/>
<evidence type="ECO:0000313" key="2">
    <source>
        <dbReference type="Proteomes" id="UP000429730"/>
    </source>
</evidence>
<dbReference type="SUPFAM" id="SSF56784">
    <property type="entry name" value="HAD-like"/>
    <property type="match status" value="1"/>
</dbReference>
<dbReference type="RefSeq" id="WP_160808258.1">
    <property type="nucleotide sequence ID" value="NZ_WVTG01000010.1"/>
</dbReference>
<dbReference type="CDD" id="cd06223">
    <property type="entry name" value="PRTases_typeI"/>
    <property type="match status" value="1"/>
</dbReference>
<dbReference type="EMBL" id="WVTJ01000007">
    <property type="protein sequence ID" value="MXS52176.1"/>
    <property type="molecule type" value="Genomic_DNA"/>
</dbReference>
<accession>A0AAP6V7T2</accession>
<dbReference type="Proteomes" id="UP000429730">
    <property type="component" value="Unassembled WGS sequence"/>
</dbReference>
<dbReference type="Gene3D" id="3.40.50.1000">
    <property type="entry name" value="HAD superfamily/HAD-like"/>
    <property type="match status" value="2"/>
</dbReference>
<dbReference type="Gene3D" id="3.40.50.2020">
    <property type="match status" value="1"/>
</dbReference>
<dbReference type="InterPro" id="IPR023214">
    <property type="entry name" value="HAD_sf"/>
</dbReference>
<dbReference type="InterPro" id="IPR000836">
    <property type="entry name" value="PRTase_dom"/>
</dbReference>
<sequence length="489" mass="56737">MKKYETVFNTEMLFVQNEMFEPIFYKMKYLIPPKIESCNTKELEQKIWDNYDYIQGLKQVSTEYTNNISDISEKEKQKKKNSRFIKIGGLNRYKNDLLDILKNFDEDEQIVLTTIPSSKVSKINVVNRIVEAICEENKCFLNGNRLFIKTRDEQSASISGGISHRSYKKHYDSWDRNIEISKTFTGKKVIVIDDVLTTGASFFAARKHLNDLGFKDIYFFAFGKTERSILYENCFCRLSKQIDESIVKAKQIDGVIIDIDQTIIETSGYDFDMDNYQALSELNKKYKGGFYLYNNIDQLFNLLRDKKIPFIFVTNRKTYFAKAILTKYFEEIFGHRLKYNDLEGDFELPVCTQSEMFEICSFKLEKGIYNNIDEANVLISYDDARKIGEEQGLGKYYDKKNDTYRTIPAIKPHSAMVQLAKEKLEEIGCNRIIGVGNSETDILAFKAVGIESILVNWGNKAKIFISNKPNKIFSDVGELYNLINNEGKD</sequence>
<dbReference type="SUPFAM" id="SSF53271">
    <property type="entry name" value="PRTase-like"/>
    <property type="match status" value="1"/>
</dbReference>
<dbReference type="InterPro" id="IPR036412">
    <property type="entry name" value="HAD-like_sf"/>
</dbReference>
<name>A0AAP6V7T2_ENTFL</name>
<dbReference type="InterPro" id="IPR029057">
    <property type="entry name" value="PRTase-like"/>
</dbReference>